<keyword evidence="1" id="KW-0732">Signal</keyword>
<evidence type="ECO:0000313" key="2">
    <source>
        <dbReference type="EMBL" id="KAK5626919.1"/>
    </source>
</evidence>
<proteinExistence type="predicted"/>
<dbReference type="EMBL" id="JAWHQM010000004">
    <property type="protein sequence ID" value="KAK5626919.1"/>
    <property type="molecule type" value="Genomic_DNA"/>
</dbReference>
<protein>
    <submittedName>
        <fullName evidence="2">Uncharacterized protein</fullName>
    </submittedName>
</protein>
<gene>
    <name evidence="2" type="ORF">RRF57_002634</name>
</gene>
<reference evidence="2 3" key="1">
    <citation type="submission" date="2023-10" db="EMBL/GenBank/DDBJ databases">
        <title>Draft genome sequence of Xylaria bambusicola isolate GMP-LS, the root and basal stem rot pathogen of sugarcane in Indonesia.</title>
        <authorList>
            <person name="Selvaraj P."/>
            <person name="Muralishankar V."/>
            <person name="Muruganantham S."/>
            <person name="Sp S."/>
            <person name="Haryani S."/>
            <person name="Lau K.J.X."/>
            <person name="Naqvi N.I."/>
        </authorList>
    </citation>
    <scope>NUCLEOTIDE SEQUENCE [LARGE SCALE GENOMIC DNA]</scope>
    <source>
        <strain evidence="2">GMP-LS</strain>
    </source>
</reference>
<comment type="caution">
    <text evidence="2">The sequence shown here is derived from an EMBL/GenBank/DDBJ whole genome shotgun (WGS) entry which is preliminary data.</text>
</comment>
<dbReference type="Proteomes" id="UP001305414">
    <property type="component" value="Unassembled WGS sequence"/>
</dbReference>
<dbReference type="Pfam" id="PF17615">
    <property type="entry name" value="C166"/>
    <property type="match status" value="1"/>
</dbReference>
<dbReference type="AlphaFoldDB" id="A0AAN7UDF2"/>
<keyword evidence="3" id="KW-1185">Reference proteome</keyword>
<evidence type="ECO:0000256" key="1">
    <source>
        <dbReference type="SAM" id="SignalP"/>
    </source>
</evidence>
<feature type="signal peptide" evidence="1">
    <location>
        <begin position="1"/>
        <end position="19"/>
    </location>
</feature>
<sequence>MLFSKIFAAGALMASTAMAALSPAQIADGLKRITDQSRELQAPAQSITIVNAPLIIIGQGPFPQLIRGFTGIVTTPPSPSLSWTVPARLLLRRMPPSSSTPSVP</sequence>
<evidence type="ECO:0000313" key="3">
    <source>
        <dbReference type="Proteomes" id="UP001305414"/>
    </source>
</evidence>
<accession>A0AAN7UDF2</accession>
<name>A0AAN7UDF2_9PEZI</name>
<feature type="chain" id="PRO_5042858026" evidence="1">
    <location>
        <begin position="20"/>
        <end position="104"/>
    </location>
</feature>
<organism evidence="2 3">
    <name type="scientific">Xylaria bambusicola</name>
    <dbReference type="NCBI Taxonomy" id="326684"/>
    <lineage>
        <taxon>Eukaryota</taxon>
        <taxon>Fungi</taxon>
        <taxon>Dikarya</taxon>
        <taxon>Ascomycota</taxon>
        <taxon>Pezizomycotina</taxon>
        <taxon>Sordariomycetes</taxon>
        <taxon>Xylariomycetidae</taxon>
        <taxon>Xylariales</taxon>
        <taxon>Xylariaceae</taxon>
        <taxon>Xylaria</taxon>
    </lineage>
</organism>